<dbReference type="Pfam" id="PF07853">
    <property type="entry name" value="DUF1648"/>
    <property type="match status" value="1"/>
</dbReference>
<name>A0A9D2LWH8_9FIRM</name>
<evidence type="ECO:0000259" key="2">
    <source>
        <dbReference type="Pfam" id="PF07853"/>
    </source>
</evidence>
<evidence type="ECO:0000256" key="1">
    <source>
        <dbReference type="SAM" id="Phobius"/>
    </source>
</evidence>
<dbReference type="EMBL" id="DWXZ01000010">
    <property type="protein sequence ID" value="HJB36580.1"/>
    <property type="molecule type" value="Genomic_DNA"/>
</dbReference>
<feature type="transmembrane region" description="Helical" evidence="1">
    <location>
        <begin position="7"/>
        <end position="29"/>
    </location>
</feature>
<feature type="transmembrane region" description="Helical" evidence="1">
    <location>
        <begin position="49"/>
        <end position="69"/>
    </location>
</feature>
<gene>
    <name evidence="3" type="ORF">H9942_00750</name>
</gene>
<keyword evidence="1" id="KW-1133">Transmembrane helix</keyword>
<accession>A0A9D2LWH8</accession>
<feature type="transmembrane region" description="Helical" evidence="1">
    <location>
        <begin position="89"/>
        <end position="110"/>
    </location>
</feature>
<keyword evidence="1" id="KW-0812">Transmembrane</keyword>
<proteinExistence type="predicted"/>
<reference evidence="3" key="2">
    <citation type="submission" date="2021-04" db="EMBL/GenBank/DDBJ databases">
        <authorList>
            <person name="Gilroy R."/>
        </authorList>
    </citation>
    <scope>NUCLEOTIDE SEQUENCE</scope>
    <source>
        <strain evidence="3">ChiBcolR8-3208</strain>
    </source>
</reference>
<comment type="caution">
    <text evidence="3">The sequence shown here is derived from an EMBL/GenBank/DDBJ whole genome shotgun (WGS) entry which is preliminary data.</text>
</comment>
<reference evidence="3" key="1">
    <citation type="journal article" date="2021" name="PeerJ">
        <title>Extensive microbial diversity within the chicken gut microbiome revealed by metagenomics and culture.</title>
        <authorList>
            <person name="Gilroy R."/>
            <person name="Ravi A."/>
            <person name="Getino M."/>
            <person name="Pursley I."/>
            <person name="Horton D.L."/>
            <person name="Alikhan N.F."/>
            <person name="Baker D."/>
            <person name="Gharbi K."/>
            <person name="Hall N."/>
            <person name="Watson M."/>
            <person name="Adriaenssens E.M."/>
            <person name="Foster-Nyarko E."/>
            <person name="Jarju S."/>
            <person name="Secka A."/>
            <person name="Antonio M."/>
            <person name="Oren A."/>
            <person name="Chaudhuri R.R."/>
            <person name="La Ragione R."/>
            <person name="Hildebrand F."/>
            <person name="Pallen M.J."/>
        </authorList>
    </citation>
    <scope>NUCLEOTIDE SEQUENCE</scope>
    <source>
        <strain evidence="3">ChiBcolR8-3208</strain>
    </source>
</reference>
<keyword evidence="1" id="KW-0472">Membrane</keyword>
<dbReference type="Proteomes" id="UP000824214">
    <property type="component" value="Unassembled WGS sequence"/>
</dbReference>
<evidence type="ECO:0000313" key="3">
    <source>
        <dbReference type="EMBL" id="HJB36580.1"/>
    </source>
</evidence>
<evidence type="ECO:0000313" key="4">
    <source>
        <dbReference type="Proteomes" id="UP000824214"/>
    </source>
</evidence>
<organism evidence="3 4">
    <name type="scientific">Candidatus Acutalibacter ornithocaccae</name>
    <dbReference type="NCBI Taxonomy" id="2838416"/>
    <lineage>
        <taxon>Bacteria</taxon>
        <taxon>Bacillati</taxon>
        <taxon>Bacillota</taxon>
        <taxon>Clostridia</taxon>
        <taxon>Eubacteriales</taxon>
        <taxon>Acutalibacteraceae</taxon>
        <taxon>Acutalibacter</taxon>
    </lineage>
</organism>
<dbReference type="AlphaFoldDB" id="A0A9D2LWH8"/>
<dbReference type="InterPro" id="IPR012867">
    <property type="entry name" value="DUF1648"/>
</dbReference>
<feature type="transmembrane region" description="Helical" evidence="1">
    <location>
        <begin position="116"/>
        <end position="137"/>
    </location>
</feature>
<feature type="domain" description="DUF1648" evidence="2">
    <location>
        <begin position="13"/>
        <end position="59"/>
    </location>
</feature>
<sequence length="147" mass="16002">MKMLKTYWLELLFFAVGLVGAVIAMPFLPASVPLQFQGDGVITRTGPKWAVFIVPVVQLLVCYGFHWWIGRCLEKLPALAHTLAGMERLLPAVLSIILLTLELCVLLAAWGVTIPLGAVLLVELLLVPIVFIGFVAAKILGNIGKLK</sequence>
<protein>
    <submittedName>
        <fullName evidence="3">DUF1648 domain-containing protein</fullName>
    </submittedName>
</protein>